<accession>A0AAE4I407</accession>
<feature type="transmembrane region" description="Helical" evidence="2">
    <location>
        <begin position="193"/>
        <end position="210"/>
    </location>
</feature>
<sequence>MSQKKSDFLSHFYRDDNYQKPLPKKSENPPSLPIWNQEVEAKKLSRRTKLSLVAIFLCMPLVIYYGIKSGDRSYLKVSLLLIFLAMAPFLLIFEGRKPQARELIIISVLIGLGVAGRGAFFMLPQFKPVAALVIISAVSFGPEVGFLVGSGTALVSNIFFSQGPWTPWQMFAFGMIGFVAGVFYRYGLLRANRLSLCLFGFFSIFLIYGLIMNPASLLMFTPMISKEALIAVFISGAPMDLIHAISTVLFLAVLAKPMLEKLQRIKIKYGLI</sequence>
<feature type="compositionally biased region" description="Basic and acidic residues" evidence="1">
    <location>
        <begin position="1"/>
        <end position="18"/>
    </location>
</feature>
<name>A0AAE4I407_9ENTE</name>
<keyword evidence="2" id="KW-0812">Transmembrane</keyword>
<evidence type="ECO:0000256" key="2">
    <source>
        <dbReference type="SAM" id="Phobius"/>
    </source>
</evidence>
<dbReference type="Proteomes" id="UP001180842">
    <property type="component" value="Unassembled WGS sequence"/>
</dbReference>
<proteinExistence type="predicted"/>
<dbReference type="GO" id="GO:0016020">
    <property type="term" value="C:membrane"/>
    <property type="evidence" value="ECO:0007669"/>
    <property type="project" value="InterPro"/>
</dbReference>
<keyword evidence="2" id="KW-0472">Membrane</keyword>
<feature type="region of interest" description="Disordered" evidence="1">
    <location>
        <begin position="1"/>
        <end position="29"/>
    </location>
</feature>
<dbReference type="RefSeq" id="WP_311797325.1">
    <property type="nucleotide sequence ID" value="NZ_JARQAI010000019.1"/>
</dbReference>
<evidence type="ECO:0000313" key="3">
    <source>
        <dbReference type="EMBL" id="MDT2737727.1"/>
    </source>
</evidence>
<feature type="transmembrane region" description="Helical" evidence="2">
    <location>
        <begin position="129"/>
        <end position="156"/>
    </location>
</feature>
<protein>
    <submittedName>
        <fullName evidence="3">ECF transporter S component</fullName>
    </submittedName>
</protein>
<evidence type="ECO:0000313" key="4">
    <source>
        <dbReference type="Proteomes" id="UP001180842"/>
    </source>
</evidence>
<organism evidence="3 4">
    <name type="scientific">Enterococcus pseudoavium</name>
    <dbReference type="NCBI Taxonomy" id="44007"/>
    <lineage>
        <taxon>Bacteria</taxon>
        <taxon>Bacillati</taxon>
        <taxon>Bacillota</taxon>
        <taxon>Bacilli</taxon>
        <taxon>Lactobacillales</taxon>
        <taxon>Enterococcaceae</taxon>
        <taxon>Enterococcus</taxon>
    </lineage>
</organism>
<dbReference type="Pfam" id="PF07155">
    <property type="entry name" value="ECF-ribofla_trS"/>
    <property type="match status" value="1"/>
</dbReference>
<reference evidence="3" key="1">
    <citation type="submission" date="2023-03" db="EMBL/GenBank/DDBJ databases">
        <authorList>
            <person name="Shen W."/>
            <person name="Cai J."/>
        </authorList>
    </citation>
    <scope>NUCLEOTIDE SEQUENCE</scope>
    <source>
        <strain evidence="3">P69-2</strain>
    </source>
</reference>
<dbReference type="InterPro" id="IPR009825">
    <property type="entry name" value="ECF_substrate-spec-like"/>
</dbReference>
<evidence type="ECO:0000256" key="1">
    <source>
        <dbReference type="SAM" id="MobiDB-lite"/>
    </source>
</evidence>
<keyword evidence="2" id="KW-1133">Transmembrane helix</keyword>
<comment type="caution">
    <text evidence="3">The sequence shown here is derived from an EMBL/GenBank/DDBJ whole genome shotgun (WGS) entry which is preliminary data.</text>
</comment>
<feature type="transmembrane region" description="Helical" evidence="2">
    <location>
        <begin position="241"/>
        <end position="259"/>
    </location>
</feature>
<dbReference type="AlphaFoldDB" id="A0AAE4I407"/>
<feature type="transmembrane region" description="Helical" evidence="2">
    <location>
        <begin position="103"/>
        <end position="123"/>
    </location>
</feature>
<feature type="transmembrane region" description="Helical" evidence="2">
    <location>
        <begin position="73"/>
        <end position="91"/>
    </location>
</feature>
<dbReference type="Gene3D" id="1.10.1760.20">
    <property type="match status" value="1"/>
</dbReference>
<feature type="transmembrane region" description="Helical" evidence="2">
    <location>
        <begin position="50"/>
        <end position="67"/>
    </location>
</feature>
<gene>
    <name evidence="3" type="ORF">P7H00_11460</name>
</gene>
<feature type="transmembrane region" description="Helical" evidence="2">
    <location>
        <begin position="168"/>
        <end position="187"/>
    </location>
</feature>
<dbReference type="EMBL" id="JARQAI010000019">
    <property type="protein sequence ID" value="MDT2737727.1"/>
    <property type="molecule type" value="Genomic_DNA"/>
</dbReference>